<reference evidence="12" key="1">
    <citation type="submission" date="2015-11" db="EMBL/GenBank/DDBJ databases">
        <title>Complete genome sequence of a polyethylene-glycol degrader Sphingopyxis macrogoltabida 203N (NBRC 111659).</title>
        <authorList>
            <person name="Yoshiyuki O."/>
            <person name="Shouta N."/>
            <person name="Nagata Y."/>
            <person name="Numata M."/>
            <person name="Tsuchikane K."/>
            <person name="Hosoyama A."/>
            <person name="Yamazoe A."/>
            <person name="Tsuda M."/>
            <person name="Fujita N."/>
            <person name="Kawai F."/>
        </authorList>
    </citation>
    <scope>NUCLEOTIDE SEQUENCE [LARGE SCALE GENOMIC DNA]</scope>
    <source>
        <strain evidence="12">203N</strain>
    </source>
</reference>
<dbReference type="AlphaFoldDB" id="A0AAC8Z232"/>
<evidence type="ECO:0000256" key="1">
    <source>
        <dbReference type="ARBA" id="ARBA00022478"/>
    </source>
</evidence>
<evidence type="ECO:0000259" key="10">
    <source>
        <dbReference type="SMART" id="SM00400"/>
    </source>
</evidence>
<keyword evidence="3" id="KW-0808">Transferase</keyword>
<dbReference type="Pfam" id="PF13362">
    <property type="entry name" value="Toprim_3"/>
    <property type="match status" value="1"/>
</dbReference>
<dbReference type="GO" id="GO:0003899">
    <property type="term" value="F:DNA-directed RNA polymerase activity"/>
    <property type="evidence" value="ECO:0007669"/>
    <property type="project" value="InterPro"/>
</dbReference>
<dbReference type="InterPro" id="IPR002694">
    <property type="entry name" value="Znf_CHC2"/>
</dbReference>
<proteinExistence type="predicted"/>
<keyword evidence="8" id="KW-0862">Zinc</keyword>
<dbReference type="PANTHER" id="PTHR30313">
    <property type="entry name" value="DNA PRIMASE"/>
    <property type="match status" value="1"/>
</dbReference>
<dbReference type="Pfam" id="PF01807">
    <property type="entry name" value="Zn_ribbon_DnaG"/>
    <property type="match status" value="1"/>
</dbReference>
<evidence type="ECO:0000256" key="8">
    <source>
        <dbReference type="ARBA" id="ARBA00022833"/>
    </source>
</evidence>
<evidence type="ECO:0000256" key="9">
    <source>
        <dbReference type="ARBA" id="ARBA00023163"/>
    </source>
</evidence>
<dbReference type="SUPFAM" id="SSF56731">
    <property type="entry name" value="DNA primase core"/>
    <property type="match status" value="1"/>
</dbReference>
<dbReference type="GO" id="GO:0006269">
    <property type="term" value="P:DNA replication, synthesis of primer"/>
    <property type="evidence" value="ECO:0007669"/>
    <property type="project" value="UniProtKB-KW"/>
</dbReference>
<evidence type="ECO:0000313" key="11">
    <source>
        <dbReference type="EMBL" id="AMU90371.1"/>
    </source>
</evidence>
<keyword evidence="7" id="KW-0863">Zinc-finger</keyword>
<dbReference type="Pfam" id="PF23639">
    <property type="entry name" value="DUF7146"/>
    <property type="match status" value="1"/>
</dbReference>
<evidence type="ECO:0000256" key="2">
    <source>
        <dbReference type="ARBA" id="ARBA00022515"/>
    </source>
</evidence>
<dbReference type="SUPFAM" id="SSF57783">
    <property type="entry name" value="Zinc beta-ribbon"/>
    <property type="match status" value="1"/>
</dbReference>
<evidence type="ECO:0000256" key="6">
    <source>
        <dbReference type="ARBA" id="ARBA00022723"/>
    </source>
</evidence>
<dbReference type="Gene3D" id="3.90.580.10">
    <property type="entry name" value="Zinc finger, CHC2-type domain"/>
    <property type="match status" value="1"/>
</dbReference>
<dbReference type="GO" id="GO:1990077">
    <property type="term" value="C:primosome complex"/>
    <property type="evidence" value="ECO:0007669"/>
    <property type="project" value="UniProtKB-KW"/>
</dbReference>
<dbReference type="InterPro" id="IPR050219">
    <property type="entry name" value="DnaG_primase"/>
</dbReference>
<keyword evidence="4" id="KW-0548">Nucleotidyltransferase</keyword>
<dbReference type="InterPro" id="IPR036977">
    <property type="entry name" value="DNA_primase_Znf_CHC2"/>
</dbReference>
<dbReference type="PANTHER" id="PTHR30313:SF2">
    <property type="entry name" value="DNA PRIMASE"/>
    <property type="match status" value="1"/>
</dbReference>
<evidence type="ECO:0000313" key="12">
    <source>
        <dbReference type="Proteomes" id="UP000076088"/>
    </source>
</evidence>
<keyword evidence="12" id="KW-1185">Reference proteome</keyword>
<dbReference type="GO" id="GO:0008270">
    <property type="term" value="F:zinc ion binding"/>
    <property type="evidence" value="ECO:0007669"/>
    <property type="project" value="UniProtKB-KW"/>
</dbReference>
<dbReference type="Gene3D" id="3.40.1360.10">
    <property type="match status" value="1"/>
</dbReference>
<dbReference type="GO" id="GO:0005737">
    <property type="term" value="C:cytoplasm"/>
    <property type="evidence" value="ECO:0007669"/>
    <property type="project" value="TreeGrafter"/>
</dbReference>
<evidence type="ECO:0000256" key="4">
    <source>
        <dbReference type="ARBA" id="ARBA00022695"/>
    </source>
</evidence>
<dbReference type="KEGG" id="smaz:LH19_14600"/>
<protein>
    <recommendedName>
        <fullName evidence="10">Zinc finger CHC2-type domain-containing protein</fullName>
    </recommendedName>
</protein>
<keyword evidence="1" id="KW-0240">DNA-directed RNA polymerase</keyword>
<dbReference type="InterPro" id="IPR034154">
    <property type="entry name" value="TOPRIM_DnaG/twinkle"/>
</dbReference>
<dbReference type="EMBL" id="CP013344">
    <property type="protein sequence ID" value="AMU90371.1"/>
    <property type="molecule type" value="Genomic_DNA"/>
</dbReference>
<gene>
    <name evidence="11" type="ORF">ATM17_15195</name>
</gene>
<keyword evidence="6" id="KW-0479">Metal-binding</keyword>
<feature type="domain" description="Zinc finger CHC2-type" evidence="10">
    <location>
        <begin position="42"/>
        <end position="96"/>
    </location>
</feature>
<dbReference type="GO" id="GO:0000428">
    <property type="term" value="C:DNA-directed RNA polymerase complex"/>
    <property type="evidence" value="ECO:0007669"/>
    <property type="project" value="UniProtKB-KW"/>
</dbReference>
<reference evidence="11 12" key="2">
    <citation type="journal article" date="2016" name="Genome Announc.">
        <title>Complete Genome Sequence of Sphingopyxis macrogoltabida Strain 203N (NBRC 111659), a Polyethylene Glycol Degrader.</title>
        <authorList>
            <person name="Ohtsubo Y."/>
            <person name="Nonoyama S."/>
            <person name="Nagata Y."/>
            <person name="Numata M."/>
            <person name="Tsuchikane K."/>
            <person name="Hosoyama A."/>
            <person name="Yamazoe A."/>
            <person name="Tsuda M."/>
            <person name="Fujita N."/>
            <person name="Kawai F."/>
        </authorList>
    </citation>
    <scope>NUCLEOTIDE SEQUENCE [LARGE SCALE GENOMIC DNA]</scope>
    <source>
        <strain evidence="11 12">203N</strain>
    </source>
</reference>
<organism evidence="11 12">
    <name type="scientific">Sphingopyxis macrogoltabida</name>
    <name type="common">Sphingomonas macrogoltabidus</name>
    <dbReference type="NCBI Taxonomy" id="33050"/>
    <lineage>
        <taxon>Bacteria</taxon>
        <taxon>Pseudomonadati</taxon>
        <taxon>Pseudomonadota</taxon>
        <taxon>Alphaproteobacteria</taxon>
        <taxon>Sphingomonadales</taxon>
        <taxon>Sphingomonadaceae</taxon>
        <taxon>Sphingopyxis</taxon>
    </lineage>
</organism>
<name>A0AAC8Z232_SPHMC</name>
<evidence type="ECO:0000256" key="3">
    <source>
        <dbReference type="ARBA" id="ARBA00022679"/>
    </source>
</evidence>
<dbReference type="InterPro" id="IPR055570">
    <property type="entry name" value="DUF7146"/>
</dbReference>
<evidence type="ECO:0000256" key="5">
    <source>
        <dbReference type="ARBA" id="ARBA00022705"/>
    </source>
</evidence>
<dbReference type="GO" id="GO:0003677">
    <property type="term" value="F:DNA binding"/>
    <property type="evidence" value="ECO:0007669"/>
    <property type="project" value="InterPro"/>
</dbReference>
<sequence length="327" mass="36277">MSKRGRLPEAEFNRRIDEALGRVNLSDVVRPYTALRPRGRELVGLCPFHDERSPSFEVNDAKGTYHCFGCGEAGNALIFLMKKAGLTFGAAFEALSGDKFPTVSEEERARRKEEDAAQRAAAIADARMFWNRTRPYRNSVGETYVRARGITAELPASIRFGHVPLGRDDDGNWREPMPALVGAITMGSDLVAIQRIFLRDDGSDKRWPKPRRSKFSLGRVKGGALRLDHGLTGSEIVITEGPEDGMTLMQEMPGRRVWVALGTDMMPAIEFPPDVDSILIAGQNDKAGRGAVERAGEALLARGYSVRETYPAPEFKDWNDQLRGIRT</sequence>
<dbReference type="SMART" id="SM00400">
    <property type="entry name" value="ZnF_CHCC"/>
    <property type="match status" value="1"/>
</dbReference>
<keyword evidence="2" id="KW-0639">Primosome</keyword>
<keyword evidence="9" id="KW-0804">Transcription</keyword>
<keyword evidence="5" id="KW-0235">DNA replication</keyword>
<accession>A0AAC8Z232</accession>
<dbReference type="InterPro" id="IPR006171">
    <property type="entry name" value="TOPRIM_dom"/>
</dbReference>
<evidence type="ECO:0000256" key="7">
    <source>
        <dbReference type="ARBA" id="ARBA00022771"/>
    </source>
</evidence>
<dbReference type="CDD" id="cd01029">
    <property type="entry name" value="TOPRIM_primases"/>
    <property type="match status" value="1"/>
</dbReference>
<dbReference type="Proteomes" id="UP000076088">
    <property type="component" value="Chromosome"/>
</dbReference>